<gene>
    <name evidence="1" type="ORF">COLO4_01331</name>
</gene>
<dbReference type="AlphaFoldDB" id="A0A1R3L2U1"/>
<accession>A0A1R3L2U1</accession>
<name>A0A1R3L2U1_9ROSI</name>
<dbReference type="Proteomes" id="UP000187203">
    <property type="component" value="Unassembled WGS sequence"/>
</dbReference>
<comment type="caution">
    <text evidence="1">The sequence shown here is derived from an EMBL/GenBank/DDBJ whole genome shotgun (WGS) entry which is preliminary data.</text>
</comment>
<dbReference type="EMBL" id="AWUE01003805">
    <property type="protein sequence ID" value="OMP13598.1"/>
    <property type="molecule type" value="Genomic_DNA"/>
</dbReference>
<protein>
    <submittedName>
        <fullName evidence="1">Uncharacterized protein</fullName>
    </submittedName>
</protein>
<reference evidence="2" key="1">
    <citation type="submission" date="2013-09" db="EMBL/GenBank/DDBJ databases">
        <title>Corchorus olitorius genome sequencing.</title>
        <authorList>
            <person name="Alam M."/>
            <person name="Haque M.S."/>
            <person name="Islam M.S."/>
            <person name="Emdad E.M."/>
            <person name="Islam M.M."/>
            <person name="Ahmed B."/>
            <person name="Halim A."/>
            <person name="Hossen Q.M.M."/>
            <person name="Hossain M.Z."/>
            <person name="Ahmed R."/>
            <person name="Khan M.M."/>
            <person name="Islam R."/>
            <person name="Rashid M.M."/>
            <person name="Khan S.A."/>
            <person name="Rahman M.S."/>
            <person name="Alam M."/>
            <person name="Yahiya A.S."/>
            <person name="Khan M.S."/>
            <person name="Azam M.S."/>
            <person name="Haque T."/>
            <person name="Lashkar M.Z.H."/>
            <person name="Akhand A.I."/>
            <person name="Morshed G."/>
            <person name="Roy S."/>
            <person name="Uddin K.S."/>
            <person name="Rabeya T."/>
            <person name="Hossain A.S."/>
            <person name="Chowdhury A."/>
            <person name="Snigdha A.R."/>
            <person name="Mortoza M.S."/>
            <person name="Matin S.A."/>
            <person name="Hoque S.M.E."/>
            <person name="Islam M.K."/>
            <person name="Roy D.K."/>
            <person name="Haider R."/>
            <person name="Moosa M.M."/>
            <person name="Elias S.M."/>
            <person name="Hasan A.M."/>
            <person name="Jahan S."/>
            <person name="Shafiuddin M."/>
            <person name="Mahmood N."/>
            <person name="Shommy N.S."/>
        </authorList>
    </citation>
    <scope>NUCLEOTIDE SEQUENCE [LARGE SCALE GENOMIC DNA]</scope>
    <source>
        <strain evidence="2">cv. O-4</strain>
    </source>
</reference>
<proteinExistence type="predicted"/>
<organism evidence="1 2">
    <name type="scientific">Corchorus olitorius</name>
    <dbReference type="NCBI Taxonomy" id="93759"/>
    <lineage>
        <taxon>Eukaryota</taxon>
        <taxon>Viridiplantae</taxon>
        <taxon>Streptophyta</taxon>
        <taxon>Embryophyta</taxon>
        <taxon>Tracheophyta</taxon>
        <taxon>Spermatophyta</taxon>
        <taxon>Magnoliopsida</taxon>
        <taxon>eudicotyledons</taxon>
        <taxon>Gunneridae</taxon>
        <taxon>Pentapetalae</taxon>
        <taxon>rosids</taxon>
        <taxon>malvids</taxon>
        <taxon>Malvales</taxon>
        <taxon>Malvaceae</taxon>
        <taxon>Grewioideae</taxon>
        <taxon>Apeibeae</taxon>
        <taxon>Corchorus</taxon>
    </lineage>
</organism>
<evidence type="ECO:0000313" key="1">
    <source>
        <dbReference type="EMBL" id="OMP13598.1"/>
    </source>
</evidence>
<keyword evidence="2" id="KW-1185">Reference proteome</keyword>
<sequence length="35" mass="4201">MCLEINDDIMIREPEEEVMVEARKEEKILMLCYAI</sequence>
<evidence type="ECO:0000313" key="2">
    <source>
        <dbReference type="Proteomes" id="UP000187203"/>
    </source>
</evidence>